<name>A0A2P2KJC6_RHIMU</name>
<dbReference type="AlphaFoldDB" id="A0A2P2KJC6"/>
<sequence>MNSSPIVDIPCLDDPLDATKTFSPFCHKLICTWDPEPMSLRSNLGINVANNLCFFAIALIASRAKIKLSAACVQAVCSRATSNWPPPASACNCSTVICKEFRAATIS</sequence>
<organism evidence="1">
    <name type="scientific">Rhizophora mucronata</name>
    <name type="common">Asiatic mangrove</name>
    <dbReference type="NCBI Taxonomy" id="61149"/>
    <lineage>
        <taxon>Eukaryota</taxon>
        <taxon>Viridiplantae</taxon>
        <taxon>Streptophyta</taxon>
        <taxon>Embryophyta</taxon>
        <taxon>Tracheophyta</taxon>
        <taxon>Spermatophyta</taxon>
        <taxon>Magnoliopsida</taxon>
        <taxon>eudicotyledons</taxon>
        <taxon>Gunneridae</taxon>
        <taxon>Pentapetalae</taxon>
        <taxon>rosids</taxon>
        <taxon>fabids</taxon>
        <taxon>Malpighiales</taxon>
        <taxon>Rhizophoraceae</taxon>
        <taxon>Rhizophora</taxon>
    </lineage>
</organism>
<protein>
    <submittedName>
        <fullName evidence="1">Uncharacterized protein MANES_08G013700</fullName>
    </submittedName>
</protein>
<reference evidence="1" key="1">
    <citation type="submission" date="2018-02" db="EMBL/GenBank/DDBJ databases">
        <title>Rhizophora mucronata_Transcriptome.</title>
        <authorList>
            <person name="Meera S.P."/>
            <person name="Sreeshan A."/>
            <person name="Augustine A."/>
        </authorList>
    </citation>
    <scope>NUCLEOTIDE SEQUENCE</scope>
    <source>
        <tissue evidence="1">Leaf</tissue>
    </source>
</reference>
<evidence type="ECO:0000313" key="1">
    <source>
        <dbReference type="EMBL" id="MBX05799.1"/>
    </source>
</evidence>
<accession>A0A2P2KJC6</accession>
<dbReference type="EMBL" id="GGEC01025315">
    <property type="protein sequence ID" value="MBX05799.1"/>
    <property type="molecule type" value="Transcribed_RNA"/>
</dbReference>
<proteinExistence type="predicted"/>